<reference evidence="1 2" key="1">
    <citation type="submission" date="2020-06" db="EMBL/GenBank/DDBJ databases">
        <title>Genome sequence of 2 isolates from Red Sea Mangroves.</title>
        <authorList>
            <person name="Sefrji F."/>
            <person name="Michoud G."/>
            <person name="Merlino G."/>
            <person name="Daffonchio D."/>
        </authorList>
    </citation>
    <scope>NUCLEOTIDE SEQUENCE [LARGE SCALE GENOMIC DNA]</scope>
    <source>
        <strain evidence="1 2">R1DC25</strain>
    </source>
</reference>
<evidence type="ECO:0000313" key="2">
    <source>
        <dbReference type="Proteomes" id="UP000593594"/>
    </source>
</evidence>
<dbReference type="RefSeq" id="WP_213161881.1">
    <property type="nucleotide sequence ID" value="NZ_CP058214.1"/>
</dbReference>
<dbReference type="KEGG" id="kmn:HW532_18495"/>
<dbReference type="EMBL" id="CP058214">
    <property type="protein sequence ID" value="QPC44510.1"/>
    <property type="molecule type" value="Genomic_DNA"/>
</dbReference>
<keyword evidence="2" id="KW-1185">Reference proteome</keyword>
<accession>A0A7S8C6W7</accession>
<organism evidence="1 2">
    <name type="scientific">Kaustia mangrovi</name>
    <dbReference type="NCBI Taxonomy" id="2593653"/>
    <lineage>
        <taxon>Bacteria</taxon>
        <taxon>Pseudomonadati</taxon>
        <taxon>Pseudomonadota</taxon>
        <taxon>Alphaproteobacteria</taxon>
        <taxon>Hyphomicrobiales</taxon>
        <taxon>Parvibaculaceae</taxon>
        <taxon>Kaustia</taxon>
    </lineage>
</organism>
<sequence>MSRRTGKITKSQIDRLYPYQVEIVDPPAGPGRRIDDLYAFLHEHGYAFKTHGGSDRRAEGELLRSQIHI</sequence>
<evidence type="ECO:0000313" key="1">
    <source>
        <dbReference type="EMBL" id="QPC44510.1"/>
    </source>
</evidence>
<name>A0A7S8C6W7_9HYPH</name>
<proteinExistence type="predicted"/>
<dbReference type="AlphaFoldDB" id="A0A7S8C6W7"/>
<protein>
    <submittedName>
        <fullName evidence="1">Uncharacterized protein</fullName>
    </submittedName>
</protein>
<gene>
    <name evidence="1" type="ORF">HW532_18495</name>
</gene>
<dbReference type="Proteomes" id="UP000593594">
    <property type="component" value="Chromosome"/>
</dbReference>